<dbReference type="InterPro" id="IPR013249">
    <property type="entry name" value="RNA_pol_sigma70_r4_t2"/>
</dbReference>
<gene>
    <name evidence="7" type="ORF">G7B40_023775</name>
</gene>
<dbReference type="CDD" id="cd06171">
    <property type="entry name" value="Sigma70_r4"/>
    <property type="match status" value="1"/>
</dbReference>
<evidence type="ECO:0000256" key="1">
    <source>
        <dbReference type="ARBA" id="ARBA00010641"/>
    </source>
</evidence>
<evidence type="ECO:0000259" key="6">
    <source>
        <dbReference type="Pfam" id="PF08281"/>
    </source>
</evidence>
<dbReference type="InterPro" id="IPR014284">
    <property type="entry name" value="RNA_pol_sigma-70_dom"/>
</dbReference>
<dbReference type="Pfam" id="PF04542">
    <property type="entry name" value="Sigma70_r2"/>
    <property type="match status" value="1"/>
</dbReference>
<keyword evidence="4" id="KW-0804">Transcription</keyword>
<dbReference type="RefSeq" id="WP_208338411.1">
    <property type="nucleotide sequence ID" value="NZ_CAWQFN010000089.1"/>
</dbReference>
<evidence type="ECO:0000259" key="5">
    <source>
        <dbReference type="Pfam" id="PF04542"/>
    </source>
</evidence>
<reference evidence="8" key="1">
    <citation type="journal article" date="2021" name="Science">
        <title>Hunting the eagle killer: A cyanobacterial neurotoxin causes vacuolar myelinopathy.</title>
        <authorList>
            <person name="Breinlinger S."/>
            <person name="Phillips T.J."/>
            <person name="Haram B.N."/>
            <person name="Mares J."/>
            <person name="Martinez Yerena J.A."/>
            <person name="Hrouzek P."/>
            <person name="Sobotka R."/>
            <person name="Henderson W.M."/>
            <person name="Schmieder P."/>
            <person name="Williams S.M."/>
            <person name="Lauderdale J.D."/>
            <person name="Wilde H.D."/>
            <person name="Gerrin W."/>
            <person name="Kust A."/>
            <person name="Washington J.W."/>
            <person name="Wagner C."/>
            <person name="Geier B."/>
            <person name="Liebeke M."/>
            <person name="Enke H."/>
            <person name="Niedermeyer T.H.J."/>
            <person name="Wilde S.B."/>
        </authorList>
    </citation>
    <scope>NUCLEOTIDE SEQUENCE [LARGE SCALE GENOMIC DNA]</scope>
    <source>
        <strain evidence="8">Thurmond2011</strain>
    </source>
</reference>
<dbReference type="PANTHER" id="PTHR43133">
    <property type="entry name" value="RNA POLYMERASE ECF-TYPE SIGMA FACTO"/>
    <property type="match status" value="1"/>
</dbReference>
<evidence type="ECO:0000256" key="2">
    <source>
        <dbReference type="ARBA" id="ARBA00023015"/>
    </source>
</evidence>
<comment type="similarity">
    <text evidence="1">Belongs to the sigma-70 factor family. ECF subfamily.</text>
</comment>
<dbReference type="AlphaFoldDB" id="A0AAP5I9R0"/>
<dbReference type="InterPro" id="IPR039425">
    <property type="entry name" value="RNA_pol_sigma-70-like"/>
</dbReference>
<dbReference type="InterPro" id="IPR007627">
    <property type="entry name" value="RNA_pol_sigma70_r2"/>
</dbReference>
<dbReference type="GO" id="GO:0006352">
    <property type="term" value="P:DNA-templated transcription initiation"/>
    <property type="evidence" value="ECO:0007669"/>
    <property type="project" value="InterPro"/>
</dbReference>
<sequence length="189" mass="21846">MDAPPVADDVLLINRITKRDQSALSQLYDRYARVIYSMAFKSLQSVEESEEVVLDVFAQVWRIAERYDPTKARVDAWLFVLTRSRILDRLRKLQRNLPSSPVLTELCEIQIPDQSVDLIEDIQIRERRDRVLSALKLLPNEQRLVIELAYYQGLTHTEISARTGISLGTVKTRIRLGLRKLKLAVDVED</sequence>
<evidence type="ECO:0000313" key="7">
    <source>
        <dbReference type="EMBL" id="MDR9897562.1"/>
    </source>
</evidence>
<feature type="domain" description="RNA polymerase sigma-70 region 2" evidence="5">
    <location>
        <begin position="27"/>
        <end position="95"/>
    </location>
</feature>
<evidence type="ECO:0000256" key="4">
    <source>
        <dbReference type="ARBA" id="ARBA00023163"/>
    </source>
</evidence>
<dbReference type="SUPFAM" id="SSF88659">
    <property type="entry name" value="Sigma3 and sigma4 domains of RNA polymerase sigma factors"/>
    <property type="match status" value="1"/>
</dbReference>
<evidence type="ECO:0000256" key="3">
    <source>
        <dbReference type="ARBA" id="ARBA00023082"/>
    </source>
</evidence>
<evidence type="ECO:0000313" key="8">
    <source>
        <dbReference type="Proteomes" id="UP000667802"/>
    </source>
</evidence>
<dbReference type="InterPro" id="IPR036388">
    <property type="entry name" value="WH-like_DNA-bd_sf"/>
</dbReference>
<dbReference type="Gene3D" id="1.10.10.10">
    <property type="entry name" value="Winged helix-like DNA-binding domain superfamily/Winged helix DNA-binding domain"/>
    <property type="match status" value="1"/>
</dbReference>
<keyword evidence="8" id="KW-1185">Reference proteome</keyword>
<protein>
    <submittedName>
        <fullName evidence="7">Sigma-70 family RNA polymerase sigma factor</fullName>
    </submittedName>
</protein>
<dbReference type="InterPro" id="IPR013324">
    <property type="entry name" value="RNA_pol_sigma_r3/r4-like"/>
</dbReference>
<dbReference type="SUPFAM" id="SSF88946">
    <property type="entry name" value="Sigma2 domain of RNA polymerase sigma factors"/>
    <property type="match status" value="1"/>
</dbReference>
<dbReference type="PANTHER" id="PTHR43133:SF62">
    <property type="entry name" value="RNA POLYMERASE SIGMA FACTOR SIGZ"/>
    <property type="match status" value="1"/>
</dbReference>
<dbReference type="Gene3D" id="1.10.1740.10">
    <property type="match status" value="1"/>
</dbReference>
<dbReference type="EMBL" id="JAALHA020000013">
    <property type="protein sequence ID" value="MDR9897562.1"/>
    <property type="molecule type" value="Genomic_DNA"/>
</dbReference>
<dbReference type="NCBIfam" id="TIGR02937">
    <property type="entry name" value="sigma70-ECF"/>
    <property type="match status" value="1"/>
</dbReference>
<organism evidence="7 8">
    <name type="scientific">Aetokthonos hydrillicola Thurmond2011</name>
    <dbReference type="NCBI Taxonomy" id="2712845"/>
    <lineage>
        <taxon>Bacteria</taxon>
        <taxon>Bacillati</taxon>
        <taxon>Cyanobacteriota</taxon>
        <taxon>Cyanophyceae</taxon>
        <taxon>Nostocales</taxon>
        <taxon>Hapalosiphonaceae</taxon>
        <taxon>Aetokthonos</taxon>
    </lineage>
</organism>
<dbReference type="GO" id="GO:0016987">
    <property type="term" value="F:sigma factor activity"/>
    <property type="evidence" value="ECO:0007669"/>
    <property type="project" value="UniProtKB-KW"/>
</dbReference>
<proteinExistence type="inferred from homology"/>
<keyword evidence="2" id="KW-0805">Transcription regulation</keyword>
<accession>A0AAP5I9R0</accession>
<dbReference type="GO" id="GO:0003677">
    <property type="term" value="F:DNA binding"/>
    <property type="evidence" value="ECO:0007669"/>
    <property type="project" value="InterPro"/>
</dbReference>
<name>A0AAP5I9R0_9CYAN</name>
<keyword evidence="3" id="KW-0731">Sigma factor</keyword>
<dbReference type="Proteomes" id="UP000667802">
    <property type="component" value="Unassembled WGS sequence"/>
</dbReference>
<comment type="caution">
    <text evidence="7">The sequence shown here is derived from an EMBL/GenBank/DDBJ whole genome shotgun (WGS) entry which is preliminary data.</text>
</comment>
<feature type="domain" description="RNA polymerase sigma factor 70 region 4 type 2" evidence="6">
    <location>
        <begin position="129"/>
        <end position="181"/>
    </location>
</feature>
<dbReference type="Pfam" id="PF08281">
    <property type="entry name" value="Sigma70_r4_2"/>
    <property type="match status" value="1"/>
</dbReference>
<dbReference type="InterPro" id="IPR013325">
    <property type="entry name" value="RNA_pol_sigma_r2"/>
</dbReference>